<feature type="signal peptide" evidence="1">
    <location>
        <begin position="1"/>
        <end position="26"/>
    </location>
</feature>
<dbReference type="Proteomes" id="UP000295357">
    <property type="component" value="Unassembled WGS sequence"/>
</dbReference>
<dbReference type="EMBL" id="SNXE01000014">
    <property type="protein sequence ID" value="TDP04530.1"/>
    <property type="molecule type" value="Genomic_DNA"/>
</dbReference>
<evidence type="ECO:0000313" key="3">
    <source>
        <dbReference type="Proteomes" id="UP000295357"/>
    </source>
</evidence>
<reference evidence="2 3" key="1">
    <citation type="submission" date="2019-03" db="EMBL/GenBank/DDBJ databases">
        <title>Genomic Encyclopedia of Type Strains, Phase IV (KMG-IV): sequencing the most valuable type-strain genomes for metagenomic binning, comparative biology and taxonomic classification.</title>
        <authorList>
            <person name="Goeker M."/>
        </authorList>
    </citation>
    <scope>NUCLEOTIDE SEQUENCE [LARGE SCALE GENOMIC DNA]</scope>
    <source>
        <strain evidence="2 3">DSM 25082</strain>
    </source>
</reference>
<evidence type="ECO:0000256" key="1">
    <source>
        <dbReference type="SAM" id="SignalP"/>
    </source>
</evidence>
<organism evidence="2 3">
    <name type="scientific">Roseateles asaccharophilus</name>
    <dbReference type="NCBI Taxonomy" id="582607"/>
    <lineage>
        <taxon>Bacteria</taxon>
        <taxon>Pseudomonadati</taxon>
        <taxon>Pseudomonadota</taxon>
        <taxon>Betaproteobacteria</taxon>
        <taxon>Burkholderiales</taxon>
        <taxon>Sphaerotilaceae</taxon>
        <taxon>Roseateles</taxon>
    </lineage>
</organism>
<feature type="chain" id="PRO_5020697894" description="Outer membrane beta-barrel porin/alpha-amylase" evidence="1">
    <location>
        <begin position="27"/>
        <end position="247"/>
    </location>
</feature>
<dbReference type="OrthoDB" id="9809066at2"/>
<dbReference type="RefSeq" id="WP_133605492.1">
    <property type="nucleotide sequence ID" value="NZ_JAUFPJ010000012.1"/>
</dbReference>
<keyword evidence="3" id="KW-1185">Reference proteome</keyword>
<name>A0A4R6MV33_9BURK</name>
<evidence type="ECO:0008006" key="4">
    <source>
        <dbReference type="Google" id="ProtNLM"/>
    </source>
</evidence>
<accession>A0A4R6MV33</accession>
<sequence length="247" mass="26968">MKPVTLQTMAALPLTLALCAALPAQAQQARGVNPAEIDSRFDVIVKHVGLEPDGKSQSLTLKYDYKLNQQWGLNFELPVYTRISQPGFSSSGSGDLFARARWIVPDGAWTYGASMETVLPIASRDALGTGRYQLNAGLLAVRAFSPSFLAAAVIKQTTSVGGDSDRAKFSNTDVRVVPVFILPQGWAITGELRQTWEHRGAEANWQRAEITLNKQFDQNWAGSLSAGRDFGDRKDRGAISAAVKYFF</sequence>
<dbReference type="AlphaFoldDB" id="A0A4R6MV33"/>
<evidence type="ECO:0000313" key="2">
    <source>
        <dbReference type="EMBL" id="TDP04530.1"/>
    </source>
</evidence>
<protein>
    <recommendedName>
        <fullName evidence="4">Outer membrane beta-barrel porin/alpha-amylase</fullName>
    </recommendedName>
</protein>
<proteinExistence type="predicted"/>
<comment type="caution">
    <text evidence="2">The sequence shown here is derived from an EMBL/GenBank/DDBJ whole genome shotgun (WGS) entry which is preliminary data.</text>
</comment>
<keyword evidence="1" id="KW-0732">Signal</keyword>
<gene>
    <name evidence="2" type="ORF">DFR39_11419</name>
</gene>